<protein>
    <recommendedName>
        <fullName evidence="5">Tropomyosin</fullName>
    </recommendedName>
</protein>
<evidence type="ECO:0000256" key="2">
    <source>
        <dbReference type="SAM" id="MobiDB-lite"/>
    </source>
</evidence>
<organism evidence="3 4">
    <name type="scientific">Coilia grayii</name>
    <name type="common">Gray's grenadier anchovy</name>
    <dbReference type="NCBI Taxonomy" id="363190"/>
    <lineage>
        <taxon>Eukaryota</taxon>
        <taxon>Metazoa</taxon>
        <taxon>Chordata</taxon>
        <taxon>Craniata</taxon>
        <taxon>Vertebrata</taxon>
        <taxon>Euteleostomi</taxon>
        <taxon>Actinopterygii</taxon>
        <taxon>Neopterygii</taxon>
        <taxon>Teleostei</taxon>
        <taxon>Clupei</taxon>
        <taxon>Clupeiformes</taxon>
        <taxon>Clupeoidei</taxon>
        <taxon>Engraulidae</taxon>
        <taxon>Coilinae</taxon>
        <taxon>Coilia</taxon>
    </lineage>
</organism>
<dbReference type="InterPro" id="IPR000533">
    <property type="entry name" value="Tropomyosin"/>
</dbReference>
<name>A0ABD1JBT7_9TELE</name>
<gene>
    <name evidence="3" type="ORF">ACEWY4_020057</name>
</gene>
<feature type="compositionally biased region" description="Basic and acidic residues" evidence="2">
    <location>
        <begin position="26"/>
        <end position="40"/>
    </location>
</feature>
<dbReference type="Gene3D" id="1.20.5.340">
    <property type="match status" value="1"/>
</dbReference>
<accession>A0ABD1JBT7</accession>
<dbReference type="AlphaFoldDB" id="A0ABD1JBT7"/>
<dbReference type="Proteomes" id="UP001591681">
    <property type="component" value="Unassembled WGS sequence"/>
</dbReference>
<dbReference type="EMBL" id="JBHFQA010000017">
    <property type="protein sequence ID" value="KAL2084539.1"/>
    <property type="molecule type" value="Genomic_DNA"/>
</dbReference>
<evidence type="ECO:0000313" key="3">
    <source>
        <dbReference type="EMBL" id="KAL2084539.1"/>
    </source>
</evidence>
<dbReference type="SUPFAM" id="SSF57997">
    <property type="entry name" value="Tropomyosin"/>
    <property type="match status" value="1"/>
</dbReference>
<proteinExistence type="predicted"/>
<sequence>MEAVKKKMLMLKMDKENAIEQSEQADVERREAEARTKQHEDELIVMQKKLKSTEDELDKYSEALKDATEKLELAEKKAADLRGLSILPEDDSHDKSDRRYRSEL</sequence>
<dbReference type="Pfam" id="PF00261">
    <property type="entry name" value="Tropomyosin"/>
    <property type="match status" value="1"/>
</dbReference>
<reference evidence="3 4" key="1">
    <citation type="submission" date="2024-09" db="EMBL/GenBank/DDBJ databases">
        <title>A chromosome-level genome assembly of Gray's grenadier anchovy, Coilia grayii.</title>
        <authorList>
            <person name="Fu Z."/>
        </authorList>
    </citation>
    <scope>NUCLEOTIDE SEQUENCE [LARGE SCALE GENOMIC DNA]</scope>
    <source>
        <strain evidence="3">G4</strain>
        <tissue evidence="3">Muscle</tissue>
    </source>
</reference>
<evidence type="ECO:0000313" key="4">
    <source>
        <dbReference type="Proteomes" id="UP001591681"/>
    </source>
</evidence>
<evidence type="ECO:0008006" key="5">
    <source>
        <dbReference type="Google" id="ProtNLM"/>
    </source>
</evidence>
<comment type="caution">
    <text evidence="3">The sequence shown here is derived from an EMBL/GenBank/DDBJ whole genome shotgun (WGS) entry which is preliminary data.</text>
</comment>
<keyword evidence="4" id="KW-1185">Reference proteome</keyword>
<keyword evidence="1" id="KW-0175">Coiled coil</keyword>
<feature type="region of interest" description="Disordered" evidence="2">
    <location>
        <begin position="15"/>
        <end position="40"/>
    </location>
</feature>
<evidence type="ECO:0000256" key="1">
    <source>
        <dbReference type="ARBA" id="ARBA00023054"/>
    </source>
</evidence>
<dbReference type="FunFam" id="1.20.5.340:FF:000001">
    <property type="entry name" value="Tropomyosin alpha-1 chain isoform 2"/>
    <property type="match status" value="1"/>
</dbReference>
<feature type="region of interest" description="Disordered" evidence="2">
    <location>
        <begin position="81"/>
        <end position="104"/>
    </location>
</feature>
<feature type="compositionally biased region" description="Basic and acidic residues" evidence="2">
    <location>
        <begin position="90"/>
        <end position="104"/>
    </location>
</feature>